<proteinExistence type="predicted"/>
<reference evidence="2 3" key="1">
    <citation type="submission" date="2018-08" db="EMBL/GenBank/DDBJ databases">
        <title>Chryseobacterium nematophagum: a novel matrix digesting pathogen of nematodes.</title>
        <authorList>
            <person name="Page A."/>
            <person name="Roberts M."/>
            <person name="Felix M.-A."/>
            <person name="Weir W."/>
        </authorList>
    </citation>
    <scope>NUCLEOTIDE SEQUENCE [LARGE SCALE GENOMIC DNA]</scope>
    <source>
        <strain evidence="2 3">JUb129</strain>
    </source>
</reference>
<dbReference type="AlphaFoldDB" id="A0A3M7TNY6"/>
<dbReference type="EMBL" id="QWIU01000001">
    <property type="protein sequence ID" value="RNA63966.1"/>
    <property type="molecule type" value="Genomic_DNA"/>
</dbReference>
<protein>
    <submittedName>
        <fullName evidence="2">Uncharacterized protein</fullName>
    </submittedName>
</protein>
<gene>
    <name evidence="1" type="ORF">D1631_00200</name>
    <name evidence="2" type="ORF">D1631_00345</name>
</gene>
<accession>A0A3M7TNY6</accession>
<evidence type="ECO:0000313" key="3">
    <source>
        <dbReference type="Proteomes" id="UP000278775"/>
    </source>
</evidence>
<name>A0A3M7TNY6_9FLAO</name>
<dbReference type="Proteomes" id="UP000278775">
    <property type="component" value="Unassembled WGS sequence"/>
</dbReference>
<comment type="caution">
    <text evidence="2">The sequence shown here is derived from an EMBL/GenBank/DDBJ whole genome shotgun (WGS) entry which is preliminary data.</text>
</comment>
<dbReference type="RefSeq" id="WP_122634737.1">
    <property type="nucleotide sequence ID" value="NZ_QWIU01000001.1"/>
</dbReference>
<dbReference type="EMBL" id="QWIU01000001">
    <property type="protein sequence ID" value="RNA63990.1"/>
    <property type="molecule type" value="Genomic_DNA"/>
</dbReference>
<organism evidence="2 3">
    <name type="scientific">Chryseobacterium nematophagum</name>
    <dbReference type="NCBI Taxonomy" id="2305228"/>
    <lineage>
        <taxon>Bacteria</taxon>
        <taxon>Pseudomonadati</taxon>
        <taxon>Bacteroidota</taxon>
        <taxon>Flavobacteriia</taxon>
        <taxon>Flavobacteriales</taxon>
        <taxon>Weeksellaceae</taxon>
        <taxon>Chryseobacterium group</taxon>
        <taxon>Chryseobacterium</taxon>
    </lineage>
</organism>
<evidence type="ECO:0000313" key="1">
    <source>
        <dbReference type="EMBL" id="RNA63966.1"/>
    </source>
</evidence>
<evidence type="ECO:0000313" key="2">
    <source>
        <dbReference type="EMBL" id="RNA63990.1"/>
    </source>
</evidence>
<sequence length="109" mass="12674">MHYGLNIYSISIKNAWIYASAFNDKLFSDIFKEWGNSSRGSIIIDYDIYEVVKNDSHLILREPIFYRSYESNYLVLKQGQNPIHIKVYNKASEIPAPLPPPIISYEKSI</sequence>